<sequence>MTSTFAGPTTASIFINRSDLWDHSEARAGAAYDVGRLTLSNGTDMDHYLQSVQDLACVMRDEPRALKVRALRDELREHVNKSMAELELLEPLAHLPGSRHWAVHHEATFQWALFNVTRPCGGDAWCKEDYYHPAVLRAARAWAASCQVPGAGGMLMKNHYLEAKALENERNMYIDWYKIRVEHARKRAEWFLERAARR</sequence>
<gene>
    <name evidence="1" type="ORF">Slin15195_G107370</name>
</gene>
<organism evidence="1 2">
    <name type="scientific">Septoria linicola</name>
    <dbReference type="NCBI Taxonomy" id="215465"/>
    <lineage>
        <taxon>Eukaryota</taxon>
        <taxon>Fungi</taxon>
        <taxon>Dikarya</taxon>
        <taxon>Ascomycota</taxon>
        <taxon>Pezizomycotina</taxon>
        <taxon>Dothideomycetes</taxon>
        <taxon>Dothideomycetidae</taxon>
        <taxon>Mycosphaerellales</taxon>
        <taxon>Mycosphaerellaceae</taxon>
        <taxon>Septoria</taxon>
    </lineage>
</organism>
<keyword evidence="2" id="KW-1185">Reference proteome</keyword>
<reference evidence="1" key="1">
    <citation type="submission" date="2022-06" db="EMBL/GenBank/DDBJ databases">
        <title>Complete genome sequences of two strains of the flax pathogen Septoria linicola.</title>
        <authorList>
            <person name="Lapalu N."/>
            <person name="Simon A."/>
            <person name="Demenou B."/>
            <person name="Paumier D."/>
            <person name="Guillot M.-P."/>
            <person name="Gout L."/>
            <person name="Valade R."/>
        </authorList>
    </citation>
    <scope>NUCLEOTIDE SEQUENCE</scope>
    <source>
        <strain evidence="1">SE15195</strain>
    </source>
</reference>
<accession>A0A9Q9B4M9</accession>
<evidence type="ECO:0000313" key="1">
    <source>
        <dbReference type="EMBL" id="USW57418.1"/>
    </source>
</evidence>
<name>A0A9Q9B4M9_9PEZI</name>
<evidence type="ECO:0000313" key="2">
    <source>
        <dbReference type="Proteomes" id="UP001056384"/>
    </source>
</evidence>
<dbReference type="AlphaFoldDB" id="A0A9Q9B4M9"/>
<dbReference type="Proteomes" id="UP001056384">
    <property type="component" value="Chromosome 9"/>
</dbReference>
<proteinExistence type="predicted"/>
<dbReference type="OrthoDB" id="3640176at2759"/>
<dbReference type="EMBL" id="CP099426">
    <property type="protein sequence ID" value="USW57418.1"/>
    <property type="molecule type" value="Genomic_DNA"/>
</dbReference>
<protein>
    <submittedName>
        <fullName evidence="1">Uncharacterized protein</fullName>
    </submittedName>
</protein>